<name>A0A3B0Q1F5_9CHLA</name>
<dbReference type="Pfam" id="PF01106">
    <property type="entry name" value="NifU"/>
    <property type="match status" value="1"/>
</dbReference>
<protein>
    <recommendedName>
        <fullName evidence="1">Nitrogen fixation protein NifU</fullName>
    </recommendedName>
</protein>
<dbReference type="RefSeq" id="WP_117274645.1">
    <property type="nucleotide sequence ID" value="NZ_LS992154.1"/>
</dbReference>
<evidence type="ECO:0000256" key="2">
    <source>
        <dbReference type="ARBA" id="ARBA00023231"/>
    </source>
</evidence>
<keyword evidence="6" id="KW-1185">Reference proteome</keyword>
<feature type="domain" description="NIF system FeS cluster assembly NifU C-terminal" evidence="3">
    <location>
        <begin position="194"/>
        <end position="252"/>
    </location>
</feature>
<dbReference type="GO" id="GO:0051536">
    <property type="term" value="F:iron-sulfur cluster binding"/>
    <property type="evidence" value="ECO:0007669"/>
    <property type="project" value="InterPro"/>
</dbReference>
<dbReference type="InterPro" id="IPR001075">
    <property type="entry name" value="NIF_FeS_clus_asmbl_NifU_C"/>
</dbReference>
<dbReference type="GO" id="GO:0005506">
    <property type="term" value="F:iron ion binding"/>
    <property type="evidence" value="ECO:0007669"/>
    <property type="project" value="InterPro"/>
</dbReference>
<gene>
    <name evidence="5" type="ORF">C834K_0933</name>
</gene>
<dbReference type="KEGG" id="chla:C834K_0933"/>
<accession>A0A3B0Q1F5</accession>
<dbReference type="Proteomes" id="UP000258476">
    <property type="component" value="Chromosome"/>
</dbReference>
<dbReference type="Pfam" id="PF01592">
    <property type="entry name" value="NifU_N"/>
    <property type="match status" value="1"/>
</dbReference>
<dbReference type="EMBL" id="LS992154">
    <property type="protein sequence ID" value="SYX09365.1"/>
    <property type="molecule type" value="Genomic_DNA"/>
</dbReference>
<feature type="domain" description="NIF system FeS cluster assembly NifU N-terminal" evidence="4">
    <location>
        <begin position="16"/>
        <end position="121"/>
    </location>
</feature>
<sequence length="273" mass="30181">MTIPFQPVASWANVSPKVMKKFHKFYCGGTFSAENAEAKGANLIIGSQGHRLMGNYVIFYWLIDKINGKIIDAKFQYFGHPFLLVLAETTCNLVIGKTYAQAYNLTVNNIDTELRSHPNKPALPDNNSALYHCVIDALDIAAEQCMEIPLEDGSLPLKESFLPSEIEDANPYTKEAWESLSIESQLHALRTITEDKISPYVALDGGSVLIEKLEENIVTIAYAGNCSGCFSAIGSTLNSIGELLRAYVYSELQIKVNEASLDFSMSQYSDETN</sequence>
<evidence type="ECO:0000259" key="3">
    <source>
        <dbReference type="Pfam" id="PF01106"/>
    </source>
</evidence>
<keyword evidence="2" id="KW-0535">Nitrogen fixation</keyword>
<dbReference type="InterPro" id="IPR034904">
    <property type="entry name" value="FSCA_dom_sf"/>
</dbReference>
<evidence type="ECO:0000313" key="6">
    <source>
        <dbReference type="Proteomes" id="UP000258476"/>
    </source>
</evidence>
<evidence type="ECO:0000313" key="5">
    <source>
        <dbReference type="EMBL" id="SYX09365.1"/>
    </source>
</evidence>
<reference evidence="6" key="1">
    <citation type="submission" date="2017-11" db="EMBL/GenBank/DDBJ databases">
        <authorList>
            <person name="Seth-Smith MB H."/>
        </authorList>
    </citation>
    <scope>NUCLEOTIDE SEQUENCE [LARGE SCALE GENOMIC DNA]</scope>
</reference>
<proteinExistence type="predicted"/>
<dbReference type="SUPFAM" id="SSF82649">
    <property type="entry name" value="SufE/NifU"/>
    <property type="match status" value="1"/>
</dbReference>
<dbReference type="Gene3D" id="3.90.1010.10">
    <property type="match status" value="1"/>
</dbReference>
<dbReference type="SUPFAM" id="SSF117916">
    <property type="entry name" value="Fe-S cluster assembly (FSCA) domain-like"/>
    <property type="match status" value="1"/>
</dbReference>
<organism evidence="5 6">
    <name type="scientific">Chlamydia poikilotherma</name>
    <dbReference type="NCBI Taxonomy" id="1967783"/>
    <lineage>
        <taxon>Bacteria</taxon>
        <taxon>Pseudomonadati</taxon>
        <taxon>Chlamydiota</taxon>
        <taxon>Chlamydiia</taxon>
        <taxon>Chlamydiales</taxon>
        <taxon>Chlamydiaceae</taxon>
        <taxon>Chlamydia/Chlamydophila group</taxon>
        <taxon>Chlamydia</taxon>
    </lineage>
</organism>
<dbReference type="Gene3D" id="3.30.300.130">
    <property type="entry name" value="Fe-S cluster assembly (FSCA)"/>
    <property type="match status" value="1"/>
</dbReference>
<evidence type="ECO:0000259" key="4">
    <source>
        <dbReference type="Pfam" id="PF01592"/>
    </source>
</evidence>
<dbReference type="GO" id="GO:0016226">
    <property type="term" value="P:iron-sulfur cluster assembly"/>
    <property type="evidence" value="ECO:0007669"/>
    <property type="project" value="InterPro"/>
</dbReference>
<dbReference type="OrthoDB" id="9808097at2"/>
<dbReference type="InterPro" id="IPR002871">
    <property type="entry name" value="NIF_FeS_clus_asmbl_NifU_N"/>
</dbReference>
<evidence type="ECO:0000256" key="1">
    <source>
        <dbReference type="ARBA" id="ARBA00015278"/>
    </source>
</evidence>
<dbReference type="AlphaFoldDB" id="A0A3B0Q1F5"/>